<sequence length="685" mass="77246">MSKIDCIFPPHFRADDNDEDSQAISNESPVELLKTDESEQVDSDILEFMHGEFWTKHLSNVSHTDTENKSGVNPFEMSFVDNDDDDIFRDIYNIFQNSRHDLENKSNDSSLMVVNEQDLDEPAETVVPRPGFSVHFDKNLYGPEGVYYHDSQTRGKQQVDTDQFVCSPIDVLAITHDEREKSDFGLLLSIKNRVGKKHELSIPMHFLYSGDNLIKELLNLGVKISPKARQLLIDYLDSRNPERRVLAATTTGWHCDNMVFVLPNKIIGDRDVRFQSESLHVEEFRQTGTFEQWRDEIAKYCSGNPMLILSISATLASPMLKLVNMNQGGLHFFGDSSIGKTTALLMASSCWSDAKFMRTWRATANGIEGAAALVNDNTLILDEISEADPRDVGEIVYSVGNGVGKIRSNRYGNSRPVKNWRVMLLSSGERTLSTTMAEGGKHVKTGQEVRLIDIPCQREYGLFDTLHGFQSGRELADALKANATLHHGHAGPQFLEKLIADDRDYAKELEQIAARSDFKSEISVEGRAAKIFALIALAGELAIEWNIVPWISGEALDAAALAFKLWRENRGEGKTETQQILERILDFISKYADSCFSELDNPNNSTYVRERAGWWRKNTNSDQRVYLFTSAGLQKAASGFDVSRISQALKESDWLVEHDLDKRSKKIRVEGQPTNLYAVLPRDFD</sequence>
<name>A0A6N8EEG7_9GAMM</name>
<dbReference type="AlphaFoldDB" id="A0A6N8EEG7"/>
<dbReference type="InterPro" id="IPR009270">
    <property type="entry name" value="DUF927"/>
</dbReference>
<proteinExistence type="predicted"/>
<dbReference type="Pfam" id="PF06048">
    <property type="entry name" value="DUF927"/>
    <property type="match status" value="1"/>
</dbReference>
<reference evidence="2 3" key="1">
    <citation type="submission" date="2019-11" db="EMBL/GenBank/DDBJ databases">
        <title>Whole-genome sequence of the anaerobic purple sulfur bacterium Allochromatium palmeri DSM 15591.</title>
        <authorList>
            <person name="Kyndt J.A."/>
            <person name="Meyer T.E."/>
        </authorList>
    </citation>
    <scope>NUCLEOTIDE SEQUENCE [LARGE SCALE GENOMIC DNA]</scope>
    <source>
        <strain evidence="2 3">DSM 15591</strain>
    </source>
</reference>
<dbReference type="EMBL" id="WNKT01000046">
    <property type="protein sequence ID" value="MTW22625.1"/>
    <property type="molecule type" value="Genomic_DNA"/>
</dbReference>
<gene>
    <name evidence="2" type="ORF">GJ668_16265</name>
</gene>
<organism evidence="2 3">
    <name type="scientific">Allochromatium palmeri</name>
    <dbReference type="NCBI Taxonomy" id="231048"/>
    <lineage>
        <taxon>Bacteria</taxon>
        <taxon>Pseudomonadati</taxon>
        <taxon>Pseudomonadota</taxon>
        <taxon>Gammaproteobacteria</taxon>
        <taxon>Chromatiales</taxon>
        <taxon>Chromatiaceae</taxon>
        <taxon>Allochromatium</taxon>
    </lineage>
</organism>
<dbReference type="OrthoDB" id="784829at2"/>
<accession>A0A6N8EEG7</accession>
<evidence type="ECO:0000313" key="3">
    <source>
        <dbReference type="Proteomes" id="UP000434044"/>
    </source>
</evidence>
<dbReference type="Proteomes" id="UP000434044">
    <property type="component" value="Unassembled WGS sequence"/>
</dbReference>
<protein>
    <submittedName>
        <fullName evidence="2">DUF927 domain-containing protein</fullName>
    </submittedName>
</protein>
<comment type="caution">
    <text evidence="2">The sequence shown here is derived from an EMBL/GenBank/DDBJ whole genome shotgun (WGS) entry which is preliminary data.</text>
</comment>
<keyword evidence="3" id="KW-1185">Reference proteome</keyword>
<dbReference type="RefSeq" id="WP_155451186.1">
    <property type="nucleotide sequence ID" value="NZ_WNKT01000046.1"/>
</dbReference>
<evidence type="ECO:0000259" key="1">
    <source>
        <dbReference type="Pfam" id="PF06048"/>
    </source>
</evidence>
<feature type="domain" description="DUF927" evidence="1">
    <location>
        <begin position="143"/>
        <end position="418"/>
    </location>
</feature>
<evidence type="ECO:0000313" key="2">
    <source>
        <dbReference type="EMBL" id="MTW22625.1"/>
    </source>
</evidence>